<dbReference type="NCBIfam" id="TIGR01068">
    <property type="entry name" value="thioredoxin"/>
    <property type="match status" value="1"/>
</dbReference>
<evidence type="ECO:0000256" key="3">
    <source>
        <dbReference type="ARBA" id="ARBA00023157"/>
    </source>
</evidence>
<dbReference type="GO" id="GO:0015035">
    <property type="term" value="F:protein-disulfide reductase activity"/>
    <property type="evidence" value="ECO:0007669"/>
    <property type="project" value="InterPro"/>
</dbReference>
<dbReference type="PRINTS" id="PR00421">
    <property type="entry name" value="THIOREDOXIN"/>
</dbReference>
<accession>A0A9E7N8C2</accession>
<dbReference type="RefSeq" id="WP_254156293.1">
    <property type="nucleotide sequence ID" value="NZ_CP100355.1"/>
</dbReference>
<dbReference type="Pfam" id="PF00085">
    <property type="entry name" value="Thioredoxin"/>
    <property type="match status" value="1"/>
</dbReference>
<dbReference type="GeneID" id="73290648"/>
<organism evidence="7 8">
    <name type="scientific">Natronosalvus rutilus</name>
    <dbReference type="NCBI Taxonomy" id="2953753"/>
    <lineage>
        <taxon>Archaea</taxon>
        <taxon>Methanobacteriati</taxon>
        <taxon>Methanobacteriota</taxon>
        <taxon>Stenosarchaea group</taxon>
        <taxon>Halobacteria</taxon>
        <taxon>Halobacteriales</taxon>
        <taxon>Natrialbaceae</taxon>
        <taxon>Natronosalvus</taxon>
    </lineage>
</organism>
<gene>
    <name evidence="7" type="primary">trxA</name>
    <name evidence="7" type="ORF">NGM29_11340</name>
</gene>
<sequence length="141" mass="15639">MSTDDETNPEGDDELERIRERKIEELKAKAEQDHQHASSPDQPIAVESQSHFEQVLQEHGRVLVDFYADWCGPCQMLAPVLDRLAAETSGTIAKVDTEALPGVAQQYGVRGLPTLILFENGQPAKQLVGMQEESTLRGLLE</sequence>
<evidence type="ECO:0000259" key="6">
    <source>
        <dbReference type="PROSITE" id="PS51352"/>
    </source>
</evidence>
<feature type="compositionally biased region" description="Basic and acidic residues" evidence="5">
    <location>
        <begin position="24"/>
        <end position="36"/>
    </location>
</feature>
<dbReference type="InterPro" id="IPR036249">
    <property type="entry name" value="Thioredoxin-like_sf"/>
</dbReference>
<feature type="compositionally biased region" description="Polar residues" evidence="5">
    <location>
        <begin position="37"/>
        <end position="49"/>
    </location>
</feature>
<proteinExistence type="predicted"/>
<keyword evidence="8" id="KW-1185">Reference proteome</keyword>
<dbReference type="PANTHER" id="PTHR45663">
    <property type="entry name" value="GEO12009P1"/>
    <property type="match status" value="1"/>
</dbReference>
<evidence type="ECO:0000256" key="5">
    <source>
        <dbReference type="SAM" id="MobiDB-lite"/>
    </source>
</evidence>
<dbReference type="FunFam" id="3.40.30.10:FF:000001">
    <property type="entry name" value="Thioredoxin"/>
    <property type="match status" value="1"/>
</dbReference>
<feature type="domain" description="Thioredoxin" evidence="6">
    <location>
        <begin position="35"/>
        <end position="141"/>
    </location>
</feature>
<evidence type="ECO:0000256" key="4">
    <source>
        <dbReference type="ARBA" id="ARBA00023284"/>
    </source>
</evidence>
<reference evidence="7" key="1">
    <citation type="submission" date="2022-06" db="EMBL/GenBank/DDBJ databases">
        <title>Diverse halophilic archaea isolated from saline environments.</title>
        <authorList>
            <person name="Cui H.-L."/>
        </authorList>
    </citation>
    <scope>NUCLEOTIDE SEQUENCE</scope>
    <source>
        <strain evidence="7">WLHS1</strain>
    </source>
</reference>
<dbReference type="Proteomes" id="UP001056855">
    <property type="component" value="Chromosome"/>
</dbReference>
<protein>
    <submittedName>
        <fullName evidence="7">Thioredoxin</fullName>
    </submittedName>
</protein>
<dbReference type="InterPro" id="IPR005746">
    <property type="entry name" value="Thioredoxin"/>
</dbReference>
<keyword evidence="1" id="KW-0813">Transport</keyword>
<dbReference type="InterPro" id="IPR017937">
    <property type="entry name" value="Thioredoxin_CS"/>
</dbReference>
<dbReference type="InterPro" id="IPR013766">
    <property type="entry name" value="Thioredoxin_domain"/>
</dbReference>
<keyword evidence="2" id="KW-0249">Electron transport</keyword>
<keyword evidence="4" id="KW-0676">Redox-active center</keyword>
<dbReference type="PANTHER" id="PTHR45663:SF11">
    <property type="entry name" value="GEO12009P1"/>
    <property type="match status" value="1"/>
</dbReference>
<evidence type="ECO:0000313" key="7">
    <source>
        <dbReference type="EMBL" id="UTF52384.1"/>
    </source>
</evidence>
<dbReference type="Gene3D" id="3.40.30.10">
    <property type="entry name" value="Glutaredoxin"/>
    <property type="match status" value="1"/>
</dbReference>
<keyword evidence="3" id="KW-1015">Disulfide bond</keyword>
<dbReference type="SUPFAM" id="SSF52833">
    <property type="entry name" value="Thioredoxin-like"/>
    <property type="match status" value="1"/>
</dbReference>
<dbReference type="PROSITE" id="PS51352">
    <property type="entry name" value="THIOREDOXIN_2"/>
    <property type="match status" value="1"/>
</dbReference>
<dbReference type="CDD" id="cd02947">
    <property type="entry name" value="TRX_family"/>
    <property type="match status" value="1"/>
</dbReference>
<evidence type="ECO:0000256" key="2">
    <source>
        <dbReference type="ARBA" id="ARBA00022982"/>
    </source>
</evidence>
<dbReference type="PROSITE" id="PS00194">
    <property type="entry name" value="THIOREDOXIN_1"/>
    <property type="match status" value="1"/>
</dbReference>
<evidence type="ECO:0000256" key="1">
    <source>
        <dbReference type="ARBA" id="ARBA00022448"/>
    </source>
</evidence>
<feature type="region of interest" description="Disordered" evidence="5">
    <location>
        <begin position="24"/>
        <end position="49"/>
    </location>
</feature>
<dbReference type="AlphaFoldDB" id="A0A9E7N8C2"/>
<dbReference type="KEGG" id="sawl:NGM29_11340"/>
<name>A0A9E7N8C2_9EURY</name>
<dbReference type="GO" id="GO:0005737">
    <property type="term" value="C:cytoplasm"/>
    <property type="evidence" value="ECO:0007669"/>
    <property type="project" value="TreeGrafter"/>
</dbReference>
<evidence type="ECO:0000313" key="8">
    <source>
        <dbReference type="Proteomes" id="UP001056855"/>
    </source>
</evidence>
<dbReference type="EMBL" id="CP100355">
    <property type="protein sequence ID" value="UTF52384.1"/>
    <property type="molecule type" value="Genomic_DNA"/>
</dbReference>